<dbReference type="PROSITE" id="PS01187">
    <property type="entry name" value="EGF_CA"/>
    <property type="match status" value="1"/>
</dbReference>
<comment type="caution">
    <text evidence="5">Lacks conserved residue(s) required for the propagation of feature annotation.</text>
</comment>
<feature type="transmembrane region" description="Helical" evidence="6">
    <location>
        <begin position="24"/>
        <end position="46"/>
    </location>
</feature>
<keyword evidence="6" id="KW-0472">Membrane</keyword>
<evidence type="ECO:0000259" key="7">
    <source>
        <dbReference type="PROSITE" id="PS50026"/>
    </source>
</evidence>
<protein>
    <recommendedName>
        <fullName evidence="7">EGF-like domain-containing protein</fullName>
    </recommendedName>
</protein>
<reference evidence="8 9" key="1">
    <citation type="submission" date="2022-05" db="EMBL/GenBank/DDBJ databases">
        <authorList>
            <consortium name="Genoscope - CEA"/>
            <person name="William W."/>
        </authorList>
    </citation>
    <scope>NUCLEOTIDE SEQUENCE [LARGE SCALE GENOMIC DNA]</scope>
</reference>
<dbReference type="CDD" id="cd00054">
    <property type="entry name" value="EGF_CA"/>
    <property type="match status" value="1"/>
</dbReference>
<keyword evidence="4" id="KW-1015">Disulfide bond</keyword>
<evidence type="ECO:0000313" key="8">
    <source>
        <dbReference type="EMBL" id="CAH3196948.1"/>
    </source>
</evidence>
<keyword evidence="1 5" id="KW-0245">EGF-like domain</keyword>
<dbReference type="Pfam" id="PF07645">
    <property type="entry name" value="EGF_CA"/>
    <property type="match status" value="1"/>
</dbReference>
<keyword evidence="3" id="KW-0677">Repeat</keyword>
<keyword evidence="6" id="KW-1133">Transmembrane helix</keyword>
<feature type="non-terminal residue" evidence="8">
    <location>
        <position position="137"/>
    </location>
</feature>
<evidence type="ECO:0000256" key="4">
    <source>
        <dbReference type="ARBA" id="ARBA00023157"/>
    </source>
</evidence>
<proteinExistence type="predicted"/>
<dbReference type="PANTHER" id="PTHR24039">
    <property type="entry name" value="FIBRILLIN-RELATED"/>
    <property type="match status" value="1"/>
</dbReference>
<dbReference type="Gene3D" id="2.10.25.10">
    <property type="entry name" value="Laminin"/>
    <property type="match status" value="2"/>
</dbReference>
<dbReference type="PROSITE" id="PS50026">
    <property type="entry name" value="EGF_3"/>
    <property type="match status" value="1"/>
</dbReference>
<organism evidence="8 9">
    <name type="scientific">Porites evermanni</name>
    <dbReference type="NCBI Taxonomy" id="104178"/>
    <lineage>
        <taxon>Eukaryota</taxon>
        <taxon>Metazoa</taxon>
        <taxon>Cnidaria</taxon>
        <taxon>Anthozoa</taxon>
        <taxon>Hexacorallia</taxon>
        <taxon>Scleractinia</taxon>
        <taxon>Fungiina</taxon>
        <taxon>Poritidae</taxon>
        <taxon>Porites</taxon>
    </lineage>
</organism>
<gene>
    <name evidence="8" type="ORF">PEVE_00033984</name>
</gene>
<keyword evidence="2" id="KW-0732">Signal</keyword>
<sequence length="137" mass="15284">MFDLKSVKVFMRNLRRRIASSKELWLAFGVTIVFLACFLIYSLAFYNPGQKSSELKVEEDNRILATGFDCRQRPLCDANAVCTTDPLNKDRHVCVCNNGFQGNGSSCHDVNECLSKKLHSCLSTATCVNAIGSYKCT</sequence>
<evidence type="ECO:0000256" key="2">
    <source>
        <dbReference type="ARBA" id="ARBA00022729"/>
    </source>
</evidence>
<evidence type="ECO:0000256" key="3">
    <source>
        <dbReference type="ARBA" id="ARBA00022737"/>
    </source>
</evidence>
<dbReference type="InterPro" id="IPR018097">
    <property type="entry name" value="EGF_Ca-bd_CS"/>
</dbReference>
<dbReference type="InterPro" id="IPR049883">
    <property type="entry name" value="NOTCH1_EGF-like"/>
</dbReference>
<keyword evidence="6" id="KW-0812">Transmembrane</keyword>
<name>A0ABN8T108_9CNID</name>
<dbReference type="InterPro" id="IPR000742">
    <property type="entry name" value="EGF"/>
</dbReference>
<dbReference type="PROSITE" id="PS01186">
    <property type="entry name" value="EGF_2"/>
    <property type="match status" value="1"/>
</dbReference>
<evidence type="ECO:0000313" key="9">
    <source>
        <dbReference type="Proteomes" id="UP001159427"/>
    </source>
</evidence>
<feature type="domain" description="EGF-like" evidence="7">
    <location>
        <begin position="66"/>
        <end position="108"/>
    </location>
</feature>
<comment type="caution">
    <text evidence="8">The sequence shown here is derived from an EMBL/GenBank/DDBJ whole genome shotgun (WGS) entry which is preliminary data.</text>
</comment>
<keyword evidence="9" id="KW-1185">Reference proteome</keyword>
<evidence type="ECO:0000256" key="1">
    <source>
        <dbReference type="ARBA" id="ARBA00022536"/>
    </source>
</evidence>
<evidence type="ECO:0000256" key="5">
    <source>
        <dbReference type="PROSITE-ProRule" id="PRU00076"/>
    </source>
</evidence>
<accession>A0ABN8T108</accession>
<evidence type="ECO:0000256" key="6">
    <source>
        <dbReference type="SAM" id="Phobius"/>
    </source>
</evidence>
<dbReference type="EMBL" id="CALNXI010005093">
    <property type="protein sequence ID" value="CAH3196948.1"/>
    <property type="molecule type" value="Genomic_DNA"/>
</dbReference>
<dbReference type="Proteomes" id="UP001159427">
    <property type="component" value="Unassembled WGS sequence"/>
</dbReference>